<accession>A0ABU9UDM6</accession>
<dbReference type="SMART" id="SM00267">
    <property type="entry name" value="GGDEF"/>
    <property type="match status" value="1"/>
</dbReference>
<dbReference type="EC" id="2.7.7.65" evidence="1"/>
<organism evidence="4 5">
    <name type="scientific">Rarispira pelagica</name>
    <dbReference type="NCBI Taxonomy" id="3141764"/>
    <lineage>
        <taxon>Bacteria</taxon>
        <taxon>Pseudomonadati</taxon>
        <taxon>Spirochaetota</taxon>
        <taxon>Spirochaetia</taxon>
        <taxon>Winmispirales</taxon>
        <taxon>Winmispiraceae</taxon>
        <taxon>Rarispira</taxon>
    </lineage>
</organism>
<dbReference type="InterPro" id="IPR043128">
    <property type="entry name" value="Rev_trsase/Diguanyl_cyclase"/>
</dbReference>
<dbReference type="PANTHER" id="PTHR45138">
    <property type="entry name" value="REGULATORY COMPONENTS OF SENSORY TRANSDUCTION SYSTEM"/>
    <property type="match status" value="1"/>
</dbReference>
<dbReference type="InterPro" id="IPR029787">
    <property type="entry name" value="Nucleotide_cyclase"/>
</dbReference>
<dbReference type="RefSeq" id="WP_420070227.1">
    <property type="nucleotide sequence ID" value="NZ_JBCHKQ010000005.1"/>
</dbReference>
<dbReference type="Gene3D" id="3.30.70.270">
    <property type="match status" value="1"/>
</dbReference>
<dbReference type="EMBL" id="JBCHKQ010000005">
    <property type="protein sequence ID" value="MEM5948776.1"/>
    <property type="molecule type" value="Genomic_DNA"/>
</dbReference>
<dbReference type="NCBIfam" id="TIGR00254">
    <property type="entry name" value="GGDEF"/>
    <property type="match status" value="1"/>
</dbReference>
<dbReference type="Proteomes" id="UP001466331">
    <property type="component" value="Unassembled WGS sequence"/>
</dbReference>
<name>A0ABU9UDM6_9SPIR</name>
<sequence length="404" mass="45862">MQNRGVVMSDLSGILDEFENANSVQQSDELSLLKYYDLLKKIGIYDQLESYRNQVNDLEDIISNAVEILSKSSIDDVLNLVVRILNEKFIPSYLTVILQEAGLNGDIVIRCYQRLKQVEPPFTMDSIEGYKHFFEEYSSSVAFSLFSLNVNDKSLVEPLKKVRASILVPVIGMGGVYGLIVFGEKVLGDEYTQHELSYIAKLVSFVSISLQNNIHYRSSIIDFKTGLYNNSFFKRRLEEELYGVRRYGNNLSLIMMDVDHFKLFNDRYGHLAGDEVLISLARAVKTCLRTGDVAARYGGEEFVILLPKCSREDAIKVAERIRKTVEAMDVMFGGQLLKVTISLGVSTCNYYRRNVSSERFIEEADTALYESKKNGRNRVTAFRIGLLTMAAAIRDRQKSLQEKG</sequence>
<dbReference type="PROSITE" id="PS50887">
    <property type="entry name" value="GGDEF"/>
    <property type="match status" value="1"/>
</dbReference>
<evidence type="ECO:0000256" key="1">
    <source>
        <dbReference type="ARBA" id="ARBA00012528"/>
    </source>
</evidence>
<proteinExistence type="predicted"/>
<reference evidence="4 5" key="1">
    <citation type="submission" date="2024-03" db="EMBL/GenBank/DDBJ databases">
        <title>Ignisphaera cupida sp. nov., a hyperthermophilic hydrolytic archaeon from a hot spring of Kamchatka, and proposal of Ignisphaeraceae fam. nov.</title>
        <authorList>
            <person name="Podosokorskaya O.A."/>
            <person name="Elcheninov A.G."/>
            <person name="Maltseva A.I."/>
            <person name="Zayulina K.S."/>
            <person name="Novikov A."/>
            <person name="Merkel A.Y."/>
        </authorList>
    </citation>
    <scope>NUCLEOTIDE SEQUENCE [LARGE SCALE GENOMIC DNA]</scope>
    <source>
        <strain evidence="4 5">38H-sp</strain>
    </source>
</reference>
<keyword evidence="5" id="KW-1185">Reference proteome</keyword>
<dbReference type="InterPro" id="IPR000160">
    <property type="entry name" value="GGDEF_dom"/>
</dbReference>
<comment type="caution">
    <text evidence="4">The sequence shown here is derived from an EMBL/GenBank/DDBJ whole genome shotgun (WGS) entry which is preliminary data.</text>
</comment>
<protein>
    <recommendedName>
        <fullName evidence="1">diguanylate cyclase</fullName>
        <ecNumber evidence="1">2.7.7.65</ecNumber>
    </recommendedName>
</protein>
<evidence type="ECO:0000313" key="5">
    <source>
        <dbReference type="Proteomes" id="UP001466331"/>
    </source>
</evidence>
<comment type="catalytic activity">
    <reaction evidence="2">
        <text>2 GTP = 3',3'-c-di-GMP + 2 diphosphate</text>
        <dbReference type="Rhea" id="RHEA:24898"/>
        <dbReference type="ChEBI" id="CHEBI:33019"/>
        <dbReference type="ChEBI" id="CHEBI:37565"/>
        <dbReference type="ChEBI" id="CHEBI:58805"/>
        <dbReference type="EC" id="2.7.7.65"/>
    </reaction>
</comment>
<dbReference type="Pfam" id="PF00990">
    <property type="entry name" value="GGDEF"/>
    <property type="match status" value="1"/>
</dbReference>
<gene>
    <name evidence="4" type="ORF">WKV44_09520</name>
</gene>
<evidence type="ECO:0000256" key="2">
    <source>
        <dbReference type="ARBA" id="ARBA00034247"/>
    </source>
</evidence>
<dbReference type="InterPro" id="IPR050469">
    <property type="entry name" value="Diguanylate_Cyclase"/>
</dbReference>
<dbReference type="PANTHER" id="PTHR45138:SF9">
    <property type="entry name" value="DIGUANYLATE CYCLASE DGCM-RELATED"/>
    <property type="match status" value="1"/>
</dbReference>
<evidence type="ECO:0000259" key="3">
    <source>
        <dbReference type="PROSITE" id="PS50887"/>
    </source>
</evidence>
<dbReference type="SUPFAM" id="SSF55073">
    <property type="entry name" value="Nucleotide cyclase"/>
    <property type="match status" value="1"/>
</dbReference>
<dbReference type="CDD" id="cd01949">
    <property type="entry name" value="GGDEF"/>
    <property type="match status" value="1"/>
</dbReference>
<evidence type="ECO:0000313" key="4">
    <source>
        <dbReference type="EMBL" id="MEM5948776.1"/>
    </source>
</evidence>
<feature type="domain" description="GGDEF" evidence="3">
    <location>
        <begin position="249"/>
        <end position="384"/>
    </location>
</feature>